<accession>A0ABX8KPX5</accession>
<evidence type="ECO:0000313" key="2">
    <source>
        <dbReference type="Proteomes" id="UP000683583"/>
    </source>
</evidence>
<dbReference type="EMBL" id="CP077290">
    <property type="protein sequence ID" value="QXA50150.1"/>
    <property type="molecule type" value="Genomic_DNA"/>
</dbReference>
<gene>
    <name evidence="1" type="ORF">I6L58_03650</name>
</gene>
<keyword evidence="2" id="KW-1185">Reference proteome</keyword>
<organism evidence="1 2">
    <name type="scientific">Enterobacter cancerogenus</name>
    <dbReference type="NCBI Taxonomy" id="69218"/>
    <lineage>
        <taxon>Bacteria</taxon>
        <taxon>Pseudomonadati</taxon>
        <taxon>Pseudomonadota</taxon>
        <taxon>Gammaproteobacteria</taxon>
        <taxon>Enterobacterales</taxon>
        <taxon>Enterobacteriaceae</taxon>
        <taxon>Enterobacter</taxon>
        <taxon>Enterobacter cloacae complex</taxon>
    </lineage>
</organism>
<protein>
    <submittedName>
        <fullName evidence="1">Uncharacterized protein</fullName>
    </submittedName>
</protein>
<evidence type="ECO:0000313" key="1">
    <source>
        <dbReference type="EMBL" id="QXA50150.1"/>
    </source>
</evidence>
<dbReference type="Proteomes" id="UP000683583">
    <property type="component" value="Chromosome"/>
</dbReference>
<reference evidence="1 2" key="1">
    <citation type="submission" date="2021-06" db="EMBL/GenBank/DDBJ databases">
        <title>FDA dAtabase for Regulatory Grade micrObial Sequences (FDA-ARGOS): Supporting development and validation of Infectious Disease Dx tests.</title>
        <authorList>
            <person name="Sproer C."/>
            <person name="Gronow S."/>
            <person name="Severitt S."/>
            <person name="Schroder I."/>
            <person name="Tallon L."/>
            <person name="Sadzewicz L."/>
            <person name="Zhao X."/>
            <person name="Boylan J."/>
            <person name="Ott S."/>
            <person name="Bowen H."/>
            <person name="Vavikolanu K."/>
            <person name="Mehta A."/>
            <person name="Aluvathingal J."/>
            <person name="Nadendla S."/>
            <person name="Lowell S."/>
            <person name="Myers T."/>
            <person name="Yan Y."/>
        </authorList>
    </citation>
    <scope>NUCLEOTIDE SEQUENCE [LARGE SCALE GENOMIC DNA]</scope>
    <source>
        <strain evidence="1 2">FDAARGOS 1428</strain>
    </source>
</reference>
<dbReference type="RefSeq" id="WP_088207481.1">
    <property type="nucleotide sequence ID" value="NZ_CP077290.1"/>
</dbReference>
<name>A0ABX8KPX5_9ENTR</name>
<proteinExistence type="predicted"/>
<sequence length="229" mass="25859">MDASDLDALYDSTSSSTLARWQEHADTDGPIPAYYAPHKFALATGFQPPMSAEITGLFTALHTLTHHDPRADLQPVDGFHFTFLPLTLPLYEAHQHLPSHVEALPHAWAPYDGQSIRINELRLVALPGQLLLAGIPNPTAVAWRKAFCEAVLNTPWRNELLARHENVPLPAPFWHTTLLRYQAARMPEYLRVFFLQHRTQRYGDVAGKLQLVRINYNWTARWPVGATSA</sequence>